<dbReference type="InterPro" id="IPR036388">
    <property type="entry name" value="WH-like_DNA-bd_sf"/>
</dbReference>
<keyword evidence="3" id="KW-0804">Transcription</keyword>
<dbReference type="InterPro" id="IPR011711">
    <property type="entry name" value="GntR_C"/>
</dbReference>
<keyword evidence="1" id="KW-0805">Transcription regulation</keyword>
<dbReference type="GO" id="GO:0003677">
    <property type="term" value="F:DNA binding"/>
    <property type="evidence" value="ECO:0007669"/>
    <property type="project" value="UniProtKB-KW"/>
</dbReference>
<evidence type="ECO:0000256" key="3">
    <source>
        <dbReference type="ARBA" id="ARBA00023163"/>
    </source>
</evidence>
<comment type="caution">
    <text evidence="5">The sequence shown here is derived from an EMBL/GenBank/DDBJ whole genome shotgun (WGS) entry which is preliminary data.</text>
</comment>
<name>A0A9X8ULR3_9FIRM</name>
<dbReference type="PANTHER" id="PTHR43537">
    <property type="entry name" value="TRANSCRIPTIONAL REGULATOR, GNTR FAMILY"/>
    <property type="match status" value="1"/>
</dbReference>
<keyword evidence="6" id="KW-1185">Reference proteome</keyword>
<dbReference type="Proteomes" id="UP000294682">
    <property type="component" value="Unassembled WGS sequence"/>
</dbReference>
<reference evidence="5 6" key="1">
    <citation type="submission" date="2019-03" db="EMBL/GenBank/DDBJ databases">
        <title>Genomic Encyclopedia of Type Strains, Phase IV (KMG-IV): sequencing the most valuable type-strain genomes for metagenomic binning, comparative biology and taxonomic classification.</title>
        <authorList>
            <person name="Goeker M."/>
        </authorList>
    </citation>
    <scope>NUCLEOTIDE SEQUENCE [LARGE SCALE GENOMIC DNA]</scope>
    <source>
        <strain evidence="5 6">DSM 100433</strain>
    </source>
</reference>
<dbReference type="SMART" id="SM00895">
    <property type="entry name" value="FCD"/>
    <property type="match status" value="1"/>
</dbReference>
<evidence type="ECO:0000313" key="6">
    <source>
        <dbReference type="Proteomes" id="UP000294682"/>
    </source>
</evidence>
<dbReference type="InterPro" id="IPR000524">
    <property type="entry name" value="Tscrpt_reg_HTH_GntR"/>
</dbReference>
<dbReference type="SUPFAM" id="SSF46785">
    <property type="entry name" value="Winged helix' DNA-binding domain"/>
    <property type="match status" value="1"/>
</dbReference>
<organism evidence="5 6">
    <name type="scientific">Harryflintia acetispora</name>
    <dbReference type="NCBI Taxonomy" id="1849041"/>
    <lineage>
        <taxon>Bacteria</taxon>
        <taxon>Bacillati</taxon>
        <taxon>Bacillota</taxon>
        <taxon>Clostridia</taxon>
        <taxon>Eubacteriales</taxon>
        <taxon>Oscillospiraceae</taxon>
        <taxon>Harryflintia</taxon>
    </lineage>
</organism>
<evidence type="ECO:0000313" key="5">
    <source>
        <dbReference type="EMBL" id="TCL45494.1"/>
    </source>
</evidence>
<dbReference type="SUPFAM" id="SSF48008">
    <property type="entry name" value="GntR ligand-binding domain-like"/>
    <property type="match status" value="1"/>
</dbReference>
<dbReference type="Pfam" id="PF00392">
    <property type="entry name" value="GntR"/>
    <property type="match status" value="1"/>
</dbReference>
<accession>A0A9X8ULR3</accession>
<dbReference type="InterPro" id="IPR008920">
    <property type="entry name" value="TF_FadR/GntR_C"/>
</dbReference>
<feature type="domain" description="HTH gntR-type" evidence="4">
    <location>
        <begin position="5"/>
        <end position="72"/>
    </location>
</feature>
<keyword evidence="2 5" id="KW-0238">DNA-binding</keyword>
<sequence length="217" mass="25147">MADKKSLKEQVYAAVIRDVISGEYPPNAILSEKQLIERFSVSKSPVRDALIELCNEGVLRSIPRFGYEVVAYTEKDVREIIEFRGVLESHCLRQCAGSLTAADFERLDQFLVQSEQLAHSEQEIVAHWENNVSFHLLLCSLAQNEYIYKELERSMNVQLRAYAQFHWDRWHKTAIILDVDTHKMIVRALARRDLEEALRVLRQDLGLWNESGSPARF</sequence>
<dbReference type="Gene3D" id="1.10.10.10">
    <property type="entry name" value="Winged helix-like DNA-binding domain superfamily/Winged helix DNA-binding domain"/>
    <property type="match status" value="1"/>
</dbReference>
<evidence type="ECO:0000256" key="2">
    <source>
        <dbReference type="ARBA" id="ARBA00023125"/>
    </source>
</evidence>
<dbReference type="RefSeq" id="WP_079698072.1">
    <property type="nucleotide sequence ID" value="NZ_JADNAH010000013.1"/>
</dbReference>
<dbReference type="PROSITE" id="PS50949">
    <property type="entry name" value="HTH_GNTR"/>
    <property type="match status" value="1"/>
</dbReference>
<dbReference type="AlphaFoldDB" id="A0A9X8ULR3"/>
<dbReference type="SMART" id="SM00345">
    <property type="entry name" value="HTH_GNTR"/>
    <property type="match status" value="1"/>
</dbReference>
<dbReference type="EMBL" id="SLUK01000001">
    <property type="protein sequence ID" value="TCL45494.1"/>
    <property type="molecule type" value="Genomic_DNA"/>
</dbReference>
<dbReference type="Pfam" id="PF07729">
    <property type="entry name" value="FCD"/>
    <property type="match status" value="1"/>
</dbReference>
<dbReference type="OrthoDB" id="5449at2"/>
<dbReference type="Gene3D" id="1.20.120.530">
    <property type="entry name" value="GntR ligand-binding domain-like"/>
    <property type="match status" value="1"/>
</dbReference>
<proteinExistence type="predicted"/>
<protein>
    <submittedName>
        <fullName evidence="5">DNA-binding GntR family transcriptional regulator</fullName>
    </submittedName>
</protein>
<evidence type="ECO:0000256" key="1">
    <source>
        <dbReference type="ARBA" id="ARBA00023015"/>
    </source>
</evidence>
<dbReference type="CDD" id="cd07377">
    <property type="entry name" value="WHTH_GntR"/>
    <property type="match status" value="1"/>
</dbReference>
<dbReference type="InterPro" id="IPR036390">
    <property type="entry name" value="WH_DNA-bd_sf"/>
</dbReference>
<gene>
    <name evidence="5" type="ORF">EDD78_101477</name>
</gene>
<dbReference type="GO" id="GO:0003700">
    <property type="term" value="F:DNA-binding transcription factor activity"/>
    <property type="evidence" value="ECO:0007669"/>
    <property type="project" value="InterPro"/>
</dbReference>
<dbReference type="PANTHER" id="PTHR43537:SF51">
    <property type="entry name" value="HTH-TYPE TRANSCRIPTIONAL REGULATOR LGOR-RELATED"/>
    <property type="match status" value="1"/>
</dbReference>
<evidence type="ECO:0000259" key="4">
    <source>
        <dbReference type="PROSITE" id="PS50949"/>
    </source>
</evidence>